<evidence type="ECO:0000256" key="1">
    <source>
        <dbReference type="ARBA" id="ARBA00023125"/>
    </source>
</evidence>
<feature type="domain" description="HTH tetR-type" evidence="3">
    <location>
        <begin position="7"/>
        <end position="67"/>
    </location>
</feature>
<sequence length="206" mass="22464">MSSSIRAAHEDSILLAAEAVFAERGFDGATMAEIAARAGLPKANLHYYFATKAELYRRVLAGVLNAWLSAAGTFESSSDPAEALGRYIAAKMDLARQRPQGSRIFASEILRGAPEIQDFLDTTLRQWVESRGSIVQKWIAAGALKPIEPKTLLYMIWATTQHYADFAHQITTLNGGDPLSDEDFNTAKRQVVELITAGVLRPGPKG</sequence>
<protein>
    <submittedName>
        <fullName evidence="4">TetR/AcrR family transcriptional regulator</fullName>
    </submittedName>
</protein>
<organism evidence="4 5">
    <name type="scientific">Lichenifustis flavocetrariae</name>
    <dbReference type="NCBI Taxonomy" id="2949735"/>
    <lineage>
        <taxon>Bacteria</taxon>
        <taxon>Pseudomonadati</taxon>
        <taxon>Pseudomonadota</taxon>
        <taxon>Alphaproteobacteria</taxon>
        <taxon>Hyphomicrobiales</taxon>
        <taxon>Lichenihabitantaceae</taxon>
        <taxon>Lichenifustis</taxon>
    </lineage>
</organism>
<reference evidence="4" key="1">
    <citation type="submission" date="2022-05" db="EMBL/GenBank/DDBJ databases">
        <authorList>
            <person name="Pankratov T."/>
        </authorList>
    </citation>
    <scope>NUCLEOTIDE SEQUENCE</scope>
    <source>
        <strain evidence="4">BP6-180914</strain>
    </source>
</reference>
<dbReference type="PRINTS" id="PR00455">
    <property type="entry name" value="HTHTETR"/>
</dbReference>
<evidence type="ECO:0000313" key="4">
    <source>
        <dbReference type="EMBL" id="MCW6509172.1"/>
    </source>
</evidence>
<dbReference type="Pfam" id="PF00440">
    <property type="entry name" value="TetR_N"/>
    <property type="match status" value="1"/>
</dbReference>
<dbReference type="InterPro" id="IPR036271">
    <property type="entry name" value="Tet_transcr_reg_TetR-rel_C_sf"/>
</dbReference>
<evidence type="ECO:0000259" key="3">
    <source>
        <dbReference type="PROSITE" id="PS50977"/>
    </source>
</evidence>
<feature type="DNA-binding region" description="H-T-H motif" evidence="2">
    <location>
        <begin position="30"/>
        <end position="49"/>
    </location>
</feature>
<dbReference type="GO" id="GO:0000976">
    <property type="term" value="F:transcription cis-regulatory region binding"/>
    <property type="evidence" value="ECO:0007669"/>
    <property type="project" value="TreeGrafter"/>
</dbReference>
<dbReference type="Proteomes" id="UP001165667">
    <property type="component" value="Unassembled WGS sequence"/>
</dbReference>
<dbReference type="GO" id="GO:0045892">
    <property type="term" value="P:negative regulation of DNA-templated transcription"/>
    <property type="evidence" value="ECO:0007669"/>
    <property type="project" value="InterPro"/>
</dbReference>
<dbReference type="PANTHER" id="PTHR30055">
    <property type="entry name" value="HTH-TYPE TRANSCRIPTIONAL REGULATOR RUTR"/>
    <property type="match status" value="1"/>
</dbReference>
<dbReference type="RefSeq" id="WP_282585533.1">
    <property type="nucleotide sequence ID" value="NZ_JAMOIM010000008.1"/>
</dbReference>
<dbReference type="Pfam" id="PF08362">
    <property type="entry name" value="TetR_C_3"/>
    <property type="match status" value="1"/>
</dbReference>
<keyword evidence="5" id="KW-1185">Reference proteome</keyword>
<gene>
    <name evidence="4" type="ORF">M8523_14175</name>
</gene>
<evidence type="ECO:0000313" key="5">
    <source>
        <dbReference type="Proteomes" id="UP001165667"/>
    </source>
</evidence>
<dbReference type="SUPFAM" id="SSF48498">
    <property type="entry name" value="Tetracyclin repressor-like, C-terminal domain"/>
    <property type="match status" value="1"/>
</dbReference>
<comment type="caution">
    <text evidence="4">The sequence shown here is derived from an EMBL/GenBank/DDBJ whole genome shotgun (WGS) entry which is preliminary data.</text>
</comment>
<dbReference type="Gene3D" id="1.10.10.60">
    <property type="entry name" value="Homeodomain-like"/>
    <property type="match status" value="1"/>
</dbReference>
<keyword evidence="1 2" id="KW-0238">DNA-binding</keyword>
<dbReference type="EMBL" id="JAMOIM010000008">
    <property type="protein sequence ID" value="MCW6509172.1"/>
    <property type="molecule type" value="Genomic_DNA"/>
</dbReference>
<dbReference type="InterPro" id="IPR001647">
    <property type="entry name" value="HTH_TetR"/>
</dbReference>
<evidence type="ECO:0000256" key="2">
    <source>
        <dbReference type="PROSITE-ProRule" id="PRU00335"/>
    </source>
</evidence>
<dbReference type="GO" id="GO:0003700">
    <property type="term" value="F:DNA-binding transcription factor activity"/>
    <property type="evidence" value="ECO:0007669"/>
    <property type="project" value="TreeGrafter"/>
</dbReference>
<name>A0AA41YXT1_9HYPH</name>
<proteinExistence type="predicted"/>
<dbReference type="PROSITE" id="PS50977">
    <property type="entry name" value="HTH_TETR_2"/>
    <property type="match status" value="1"/>
</dbReference>
<dbReference type="SUPFAM" id="SSF46689">
    <property type="entry name" value="Homeodomain-like"/>
    <property type="match status" value="1"/>
</dbReference>
<accession>A0AA41YXT1</accession>
<dbReference type="AlphaFoldDB" id="A0AA41YXT1"/>
<dbReference type="Gene3D" id="1.10.357.10">
    <property type="entry name" value="Tetracycline Repressor, domain 2"/>
    <property type="match status" value="1"/>
</dbReference>
<dbReference type="InterPro" id="IPR009057">
    <property type="entry name" value="Homeodomain-like_sf"/>
</dbReference>
<dbReference type="PANTHER" id="PTHR30055:SF196">
    <property type="entry name" value="HTH-TYPE TRANSCRIPTIONAL REGULATOR RUTR"/>
    <property type="match status" value="1"/>
</dbReference>
<dbReference type="InterPro" id="IPR050109">
    <property type="entry name" value="HTH-type_TetR-like_transc_reg"/>
</dbReference>
<dbReference type="InterPro" id="IPR013573">
    <property type="entry name" value="Tscrpt_reg_YcdC_C"/>
</dbReference>